<dbReference type="RefSeq" id="WP_016979971.1">
    <property type="nucleotide sequence ID" value="NZ_ASGY01000186.1"/>
</dbReference>
<gene>
    <name evidence="2" type="ORF">K814_0123660</name>
</gene>
<evidence type="ECO:0000313" key="2">
    <source>
        <dbReference type="EMBL" id="KGE65490.1"/>
    </source>
</evidence>
<dbReference type="Pfam" id="PF13557">
    <property type="entry name" value="Phenol_MetA_deg"/>
    <property type="match status" value="1"/>
</dbReference>
<dbReference type="InterPro" id="IPR025737">
    <property type="entry name" value="FApF"/>
</dbReference>
<evidence type="ECO:0008006" key="4">
    <source>
        <dbReference type="Google" id="ProtNLM"/>
    </source>
</evidence>
<reference evidence="2 3" key="1">
    <citation type="journal article" date="2013" name="Genome Announc.">
        <title>Draft Genome Sequence of Pseudomonas fluorescens LMG 5329, a White Line-Inducing Principle-Producing Bioindicator for the Mushroom Pathogen Pseudomonas tolaasii.</title>
        <authorList>
            <person name="Ghequire M.G."/>
            <person name="Rokni-Zadeh H."/>
            <person name="Zarrineh P."/>
            <person name="De Mot R."/>
        </authorList>
    </citation>
    <scope>NUCLEOTIDE SEQUENCE [LARGE SCALE GENOMIC DNA]</scope>
    <source>
        <strain evidence="2 3">LMG 5329</strain>
    </source>
</reference>
<dbReference type="Proteomes" id="UP000030060">
    <property type="component" value="Unassembled WGS sequence"/>
</dbReference>
<feature type="chain" id="PRO_5001984538" description="Phenol degradation protein" evidence="1">
    <location>
        <begin position="22"/>
        <end position="316"/>
    </location>
</feature>
<dbReference type="EMBL" id="ASGY01000186">
    <property type="protein sequence ID" value="KGE65490.1"/>
    <property type="molecule type" value="Genomic_DNA"/>
</dbReference>
<sequence>MNPTTRVLSLLTLLPIAMAQADDGGISFWLPGQFGALAAAPTTPGWSLPLVYYHVNASDGRHSATPRGGRTVVGLDAKADLLFASPTYTFATPVLGGAQAAISAVAAVGRSEASVDATVTGPRGRSFSGGTNDALKGASDLYLLGTLKWNHGVHNFMAYSMGNLPVGAYDPDRLVNIGLGHAALDAGGGYTFFDKTNEFSAVAGVTYNWENRDTHYQNGIDAHIDLSASHFFTAQTHAGLVGYYFRQVTGDSGSGAVLGDFKSRVAGIGPQAGHFFKVGDELWYANIKGYYEFDAKNRPDGWNMWLSLVIPLSGKG</sequence>
<dbReference type="AlphaFoldDB" id="A0A0A1YTZ3"/>
<evidence type="ECO:0000256" key="1">
    <source>
        <dbReference type="SAM" id="SignalP"/>
    </source>
</evidence>
<keyword evidence="1" id="KW-0732">Signal</keyword>
<proteinExistence type="predicted"/>
<accession>A0A0A1YTZ3</accession>
<name>A0A0A1YTZ3_PSEFL</name>
<comment type="caution">
    <text evidence="2">The sequence shown here is derived from an EMBL/GenBank/DDBJ whole genome shotgun (WGS) entry which is preliminary data.</text>
</comment>
<feature type="signal peptide" evidence="1">
    <location>
        <begin position="1"/>
        <end position="21"/>
    </location>
</feature>
<dbReference type="OrthoDB" id="8639774at2"/>
<evidence type="ECO:0000313" key="3">
    <source>
        <dbReference type="Proteomes" id="UP000030060"/>
    </source>
</evidence>
<protein>
    <recommendedName>
        <fullName evidence="4">Phenol degradation protein</fullName>
    </recommendedName>
</protein>
<organism evidence="2 3">
    <name type="scientific">Pseudomonas fluorescens LMG 5329</name>
    <dbReference type="NCBI Taxonomy" id="1324332"/>
    <lineage>
        <taxon>Bacteria</taxon>
        <taxon>Pseudomonadati</taxon>
        <taxon>Pseudomonadota</taxon>
        <taxon>Gammaproteobacteria</taxon>
        <taxon>Pseudomonadales</taxon>
        <taxon>Pseudomonadaceae</taxon>
        <taxon>Pseudomonas</taxon>
    </lineage>
</organism>